<dbReference type="Pfam" id="PF00294">
    <property type="entry name" value="PfkB"/>
    <property type="match status" value="1"/>
</dbReference>
<dbReference type="CDD" id="cd01164">
    <property type="entry name" value="FruK_PfkB_like"/>
    <property type="match status" value="1"/>
</dbReference>
<dbReference type="InterPro" id="IPR011611">
    <property type="entry name" value="PfkB_dom"/>
</dbReference>
<name>A0AAW5CAX3_9FIRM</name>
<dbReference type="Proteomes" id="UP001299608">
    <property type="component" value="Unassembled WGS sequence"/>
</dbReference>
<evidence type="ECO:0000313" key="8">
    <source>
        <dbReference type="EMBL" id="MCG4749138.1"/>
    </source>
</evidence>
<dbReference type="GO" id="GO:0005524">
    <property type="term" value="F:ATP binding"/>
    <property type="evidence" value="ECO:0007669"/>
    <property type="project" value="UniProtKB-KW"/>
</dbReference>
<dbReference type="FunFam" id="3.40.1190.20:FF:000001">
    <property type="entry name" value="Phosphofructokinase"/>
    <property type="match status" value="1"/>
</dbReference>
<dbReference type="EMBL" id="JAKNGE010000053">
    <property type="protein sequence ID" value="MCG4749138.1"/>
    <property type="molecule type" value="Genomic_DNA"/>
</dbReference>
<dbReference type="PANTHER" id="PTHR46566">
    <property type="entry name" value="1-PHOSPHOFRUCTOKINASE-RELATED"/>
    <property type="match status" value="1"/>
</dbReference>
<evidence type="ECO:0000256" key="1">
    <source>
        <dbReference type="ARBA" id="ARBA00005380"/>
    </source>
</evidence>
<evidence type="ECO:0000256" key="4">
    <source>
        <dbReference type="ARBA" id="ARBA00022777"/>
    </source>
</evidence>
<evidence type="ECO:0000256" key="3">
    <source>
        <dbReference type="ARBA" id="ARBA00022741"/>
    </source>
</evidence>
<keyword evidence="2 6" id="KW-0808">Transferase</keyword>
<evidence type="ECO:0000313" key="9">
    <source>
        <dbReference type="Proteomes" id="UP001299608"/>
    </source>
</evidence>
<dbReference type="NCBIfam" id="TIGR03168">
    <property type="entry name" value="1-PFK"/>
    <property type="match status" value="1"/>
</dbReference>
<comment type="similarity">
    <text evidence="6">Belongs to the carbohydrate kinase PfkB family. LacC subfamily.</text>
</comment>
<comment type="catalytic activity">
    <reaction evidence="6">
        <text>D-tagatofuranose 6-phosphate + ATP = D-tagatofuranose 1,6-bisphosphate + ADP + H(+)</text>
        <dbReference type="Rhea" id="RHEA:12420"/>
        <dbReference type="ChEBI" id="CHEBI:15378"/>
        <dbReference type="ChEBI" id="CHEBI:30616"/>
        <dbReference type="ChEBI" id="CHEBI:58694"/>
        <dbReference type="ChEBI" id="CHEBI:58695"/>
        <dbReference type="ChEBI" id="CHEBI:456216"/>
        <dbReference type="EC" id="2.7.1.144"/>
    </reaction>
</comment>
<dbReference type="PANTHER" id="PTHR46566:SF5">
    <property type="entry name" value="1-PHOSPHOFRUCTOKINASE"/>
    <property type="match status" value="1"/>
</dbReference>
<dbReference type="Gene3D" id="3.40.1190.20">
    <property type="match status" value="1"/>
</dbReference>
<dbReference type="EC" id="2.7.1.144" evidence="6"/>
<keyword evidence="3 6" id="KW-0547">Nucleotide-binding</keyword>
<keyword evidence="5 6" id="KW-0067">ATP-binding</keyword>
<dbReference type="GO" id="GO:0009024">
    <property type="term" value="F:tagatose-6-phosphate kinase activity"/>
    <property type="evidence" value="ECO:0007669"/>
    <property type="project" value="UniProtKB-EC"/>
</dbReference>
<evidence type="ECO:0000256" key="2">
    <source>
        <dbReference type="ARBA" id="ARBA00022679"/>
    </source>
</evidence>
<dbReference type="SUPFAM" id="SSF53613">
    <property type="entry name" value="Ribokinase-like"/>
    <property type="match status" value="1"/>
</dbReference>
<organism evidence="8 9">
    <name type="scientific">Enterocloster aldenensis</name>
    <dbReference type="NCBI Taxonomy" id="358742"/>
    <lineage>
        <taxon>Bacteria</taxon>
        <taxon>Bacillati</taxon>
        <taxon>Bacillota</taxon>
        <taxon>Clostridia</taxon>
        <taxon>Lachnospirales</taxon>
        <taxon>Lachnospiraceae</taxon>
        <taxon>Enterocloster</taxon>
    </lineage>
</organism>
<comment type="pathway">
    <text evidence="6">Carbohydrate metabolism; D-tagatose 6-phosphate degradation; D-glyceraldehyde 3-phosphate and glycerone phosphate from D-tagatose 6-phosphate: step 1/2.</text>
</comment>
<dbReference type="GO" id="GO:0005829">
    <property type="term" value="C:cytosol"/>
    <property type="evidence" value="ECO:0007669"/>
    <property type="project" value="TreeGrafter"/>
</dbReference>
<protein>
    <recommendedName>
        <fullName evidence="6">Tagatose-6-phosphate kinase</fullName>
        <ecNumber evidence="6">2.7.1.144</ecNumber>
    </recommendedName>
</protein>
<dbReference type="GO" id="GO:0008443">
    <property type="term" value="F:phosphofructokinase activity"/>
    <property type="evidence" value="ECO:0007669"/>
    <property type="project" value="TreeGrafter"/>
</dbReference>
<dbReference type="GO" id="GO:0044281">
    <property type="term" value="P:small molecule metabolic process"/>
    <property type="evidence" value="ECO:0007669"/>
    <property type="project" value="UniProtKB-ARBA"/>
</dbReference>
<evidence type="ECO:0000259" key="7">
    <source>
        <dbReference type="Pfam" id="PF00294"/>
    </source>
</evidence>
<dbReference type="PIRSF" id="PIRSF000535">
    <property type="entry name" value="1PFK/6PFK/LacC"/>
    <property type="match status" value="1"/>
</dbReference>
<dbReference type="InterPro" id="IPR029056">
    <property type="entry name" value="Ribokinase-like"/>
</dbReference>
<keyword evidence="4" id="KW-0418">Kinase</keyword>
<dbReference type="GO" id="GO:0005988">
    <property type="term" value="P:lactose metabolic process"/>
    <property type="evidence" value="ECO:0007669"/>
    <property type="project" value="UniProtKB-KW"/>
</dbReference>
<reference evidence="8" key="1">
    <citation type="submission" date="2022-01" db="EMBL/GenBank/DDBJ databases">
        <title>Collection of gut derived symbiotic bacterial strains cultured from healthy donors.</title>
        <authorList>
            <person name="Lin H."/>
            <person name="Kohout C."/>
            <person name="Waligurski E."/>
            <person name="Pamer E.G."/>
        </authorList>
    </citation>
    <scope>NUCLEOTIDE SEQUENCE</scope>
    <source>
        <strain evidence="8">DFI.6.55</strain>
    </source>
</reference>
<feature type="domain" description="Carbohydrate kinase PfkB" evidence="7">
    <location>
        <begin position="19"/>
        <end position="289"/>
    </location>
</feature>
<accession>A0AAW5CAX3</accession>
<proteinExistence type="inferred from homology"/>
<comment type="similarity">
    <text evidence="1">Belongs to the carbohydrate kinase pfkB family.</text>
</comment>
<dbReference type="RefSeq" id="WP_227117286.1">
    <property type="nucleotide sequence ID" value="NZ_JAJCID010000054.1"/>
</dbReference>
<sequence>MILTVTLNASVDKRYVISGLKTGEVNRVENAVYSAGGKGLNVSRAAVLAGAQVTATGFAGGHAGAFIEEEAGKQGIIPSFVKVEGESRSCVNIYDTLGHVQTELLEPGFPVSQEDQQAFLGHYKALLPGCSVAVISGSAPKGTDEGIYAVMAAMAKDAGKKVIVDASGNLLANAVQAGPSLVKPNVDEIRWLTGRRLDNEAEIARAAMELKRSGVETAVISLGKKGSLMACEKGIYKALVPELDTVNSVGCGDSMIAGFAVGMERKMEIEDSLKLASAISAANALQEKTGWFDRQDVERLWGMIEVKKIG</sequence>
<evidence type="ECO:0000256" key="5">
    <source>
        <dbReference type="ARBA" id="ARBA00022840"/>
    </source>
</evidence>
<dbReference type="InterPro" id="IPR017583">
    <property type="entry name" value="Tagatose/fructose_Pkinase"/>
</dbReference>
<evidence type="ECO:0000256" key="6">
    <source>
        <dbReference type="PIRNR" id="PIRNR000535"/>
    </source>
</evidence>
<dbReference type="AlphaFoldDB" id="A0AAW5CAX3"/>
<keyword evidence="6" id="KW-0423">Lactose metabolism</keyword>
<comment type="caution">
    <text evidence="8">The sequence shown here is derived from an EMBL/GenBank/DDBJ whole genome shotgun (WGS) entry which is preliminary data.</text>
</comment>
<gene>
    <name evidence="8" type="ORF">L0N08_27365</name>
</gene>
<dbReference type="GO" id="GO:0016052">
    <property type="term" value="P:carbohydrate catabolic process"/>
    <property type="evidence" value="ECO:0007669"/>
    <property type="project" value="UniProtKB-ARBA"/>
</dbReference>